<keyword evidence="4" id="KW-0472">Membrane</keyword>
<feature type="domain" description="Myosin-binding" evidence="6">
    <location>
        <begin position="150"/>
        <end position="245"/>
    </location>
</feature>
<protein>
    <recommendedName>
        <fullName evidence="6">Myosin-binding domain-containing protein</fullName>
    </recommendedName>
</protein>
<evidence type="ECO:0000256" key="2">
    <source>
        <dbReference type="ARBA" id="ARBA00022692"/>
    </source>
</evidence>
<evidence type="ECO:0000256" key="5">
    <source>
        <dbReference type="SAM" id="MobiDB-lite"/>
    </source>
</evidence>
<dbReference type="Pfam" id="PF12632">
    <property type="entry name" value="Vezatin"/>
    <property type="match status" value="1"/>
</dbReference>
<proteinExistence type="predicted"/>
<keyword evidence="3" id="KW-1133">Transmembrane helix</keyword>
<sequence>MAELVAFEDSPLGQYLQEVGSAEALIADDKADFSSALYEEHTADISNQQIGVSRTWTDSLRQHIRALARLVFGESTSREESATIASLTWSKLVDLLADSGHMADKYTPKKTHILSNPSDGSLHAININRTGVLRGATMRIVPMPVIGGVLLAQRRYPNSYISISGKIPIMVAAGMFALMGAVAARSLFRDISTTRALRRANAYINELHAMLFHSRMLDNSLHRELCFVQEMDLITRGFRLPVSNAPLQLSQHRPGRGTLFAAQHMRQKIGLVLFQNIKTLTDIALDTNIADECSNSGLYKELRDAFAECMVLIEYYQDPECVLSLEYLRQAFAAQFTLRRLWLEYILACFRIAAYSDNNSQTQLLGLLQSTSKHIQRLHTAATSGLDELKAVKEAQYAATRWKAFAEPQPNVSHGSQPLMRSLTNMADALTTLQAKVLICQECIYVADDNATQTPGTLAEAKLDNERSPEDVARLFASLKSDIDMLGTHYQEAITRLLCSDDAEENVFGNDSDTVDIDSRAGALEVNADDVPKDVRVFGYTSLSADGLDAPEMTFEANVEANQHVTARKEADKERKGNVTTMMLELRSAIGSRTKGNTDSVTNEDGSDNHLDDDEDIERTK</sequence>
<evidence type="ECO:0000313" key="8">
    <source>
        <dbReference type="Proteomes" id="UP001140094"/>
    </source>
</evidence>
<dbReference type="EMBL" id="JANBUO010000062">
    <property type="protein sequence ID" value="KAJ2808192.1"/>
    <property type="molecule type" value="Genomic_DNA"/>
</dbReference>
<comment type="caution">
    <text evidence="7">The sequence shown here is derived from an EMBL/GenBank/DDBJ whole genome shotgun (WGS) entry which is preliminary data.</text>
</comment>
<comment type="subcellular location">
    <subcellularLocation>
        <location evidence="1">Endomembrane system</location>
    </subcellularLocation>
</comment>
<evidence type="ECO:0000256" key="4">
    <source>
        <dbReference type="ARBA" id="ARBA00023136"/>
    </source>
</evidence>
<dbReference type="InterPro" id="IPR026859">
    <property type="entry name" value="Myosin-bd"/>
</dbReference>
<evidence type="ECO:0000256" key="3">
    <source>
        <dbReference type="ARBA" id="ARBA00022989"/>
    </source>
</evidence>
<feature type="compositionally biased region" description="Polar residues" evidence="5">
    <location>
        <begin position="594"/>
        <end position="604"/>
    </location>
</feature>
<dbReference type="GO" id="GO:0017022">
    <property type="term" value="F:myosin binding"/>
    <property type="evidence" value="ECO:0007669"/>
    <property type="project" value="InterPro"/>
</dbReference>
<feature type="region of interest" description="Disordered" evidence="5">
    <location>
        <begin position="588"/>
        <end position="621"/>
    </location>
</feature>
<reference evidence="7" key="1">
    <citation type="submission" date="2022-07" db="EMBL/GenBank/DDBJ databases">
        <title>Phylogenomic reconstructions and comparative analyses of Kickxellomycotina fungi.</title>
        <authorList>
            <person name="Reynolds N.K."/>
            <person name="Stajich J.E."/>
            <person name="Barry K."/>
            <person name="Grigoriev I.V."/>
            <person name="Crous P."/>
            <person name="Smith M.E."/>
        </authorList>
    </citation>
    <scope>NUCLEOTIDE SEQUENCE</scope>
    <source>
        <strain evidence="7">NRRL 1565</strain>
    </source>
</reference>
<gene>
    <name evidence="7" type="ORF">H4R20_000970</name>
</gene>
<feature type="compositionally biased region" description="Acidic residues" evidence="5">
    <location>
        <begin position="611"/>
        <end position="621"/>
    </location>
</feature>
<evidence type="ECO:0000259" key="6">
    <source>
        <dbReference type="Pfam" id="PF12632"/>
    </source>
</evidence>
<accession>A0A9W8LUY6</accession>
<name>A0A9W8LUY6_9FUNG</name>
<keyword evidence="2" id="KW-0812">Transmembrane</keyword>
<dbReference type="Proteomes" id="UP001140094">
    <property type="component" value="Unassembled WGS sequence"/>
</dbReference>
<organism evidence="7 8">
    <name type="scientific">Coemansia guatemalensis</name>
    <dbReference type="NCBI Taxonomy" id="2761395"/>
    <lineage>
        <taxon>Eukaryota</taxon>
        <taxon>Fungi</taxon>
        <taxon>Fungi incertae sedis</taxon>
        <taxon>Zoopagomycota</taxon>
        <taxon>Kickxellomycotina</taxon>
        <taxon>Kickxellomycetes</taxon>
        <taxon>Kickxellales</taxon>
        <taxon>Kickxellaceae</taxon>
        <taxon>Coemansia</taxon>
    </lineage>
</organism>
<evidence type="ECO:0000256" key="1">
    <source>
        <dbReference type="ARBA" id="ARBA00004308"/>
    </source>
</evidence>
<dbReference type="AlphaFoldDB" id="A0A9W8LUY6"/>
<dbReference type="OrthoDB" id="21151at2759"/>
<dbReference type="GO" id="GO:0012505">
    <property type="term" value="C:endomembrane system"/>
    <property type="evidence" value="ECO:0007669"/>
    <property type="project" value="UniProtKB-SubCell"/>
</dbReference>
<evidence type="ECO:0000313" key="7">
    <source>
        <dbReference type="EMBL" id="KAJ2808192.1"/>
    </source>
</evidence>
<keyword evidence="8" id="KW-1185">Reference proteome</keyword>